<protein>
    <submittedName>
        <fullName evidence="1">Uncharacterized protein</fullName>
    </submittedName>
</protein>
<comment type="caution">
    <text evidence="1">The sequence shown here is derived from an EMBL/GenBank/DDBJ whole genome shotgun (WGS) entry which is preliminary data.</text>
</comment>
<organism evidence="1 2">
    <name type="scientific">Klebsiella pneumoniae</name>
    <dbReference type="NCBI Taxonomy" id="573"/>
    <lineage>
        <taxon>Bacteria</taxon>
        <taxon>Pseudomonadati</taxon>
        <taxon>Pseudomonadota</taxon>
        <taxon>Gammaproteobacteria</taxon>
        <taxon>Enterobacterales</taxon>
        <taxon>Enterobacteriaceae</taxon>
        <taxon>Klebsiella/Raoultella group</taxon>
        <taxon>Klebsiella</taxon>
        <taxon>Klebsiella pneumoniae complex</taxon>
    </lineage>
</organism>
<accession>A0AAW8AJ85</accession>
<dbReference type="RefSeq" id="WP_305202451.1">
    <property type="nucleotide sequence ID" value="NZ_JAUUIA010000602.1"/>
</dbReference>
<dbReference type="Proteomes" id="UP001244490">
    <property type="component" value="Unassembled WGS sequence"/>
</dbReference>
<sequence>ANRNMAFDGRVESGLFNFYGKEFFFEYDPFKITLENSDSLSFSVRAFKPDSRGRFELVKVKNVLESINGELLVDHPSNKSGLRGFEG</sequence>
<evidence type="ECO:0000313" key="1">
    <source>
        <dbReference type="EMBL" id="MDP0971326.1"/>
    </source>
</evidence>
<dbReference type="EMBL" id="JAUUIA010000602">
    <property type="protein sequence ID" value="MDP0971326.1"/>
    <property type="molecule type" value="Genomic_DNA"/>
</dbReference>
<evidence type="ECO:0000313" key="2">
    <source>
        <dbReference type="Proteomes" id="UP001244490"/>
    </source>
</evidence>
<dbReference type="AlphaFoldDB" id="A0AAW8AJ85"/>
<reference evidence="1" key="1">
    <citation type="submission" date="2023-07" db="EMBL/GenBank/DDBJ databases">
        <authorList>
            <person name="Peng Z."/>
        </authorList>
    </citation>
    <scope>NUCLEOTIDE SEQUENCE</scope>
    <source>
        <strain evidence="1">KP219</strain>
    </source>
</reference>
<gene>
    <name evidence="1" type="ORF">Q6294_30765</name>
</gene>
<proteinExistence type="predicted"/>
<name>A0AAW8AJ85_KLEPN</name>
<feature type="non-terminal residue" evidence="1">
    <location>
        <position position="87"/>
    </location>
</feature>
<feature type="non-terminal residue" evidence="1">
    <location>
        <position position="1"/>
    </location>
</feature>